<dbReference type="Proteomes" id="UP000634136">
    <property type="component" value="Unassembled WGS sequence"/>
</dbReference>
<reference evidence="1" key="1">
    <citation type="submission" date="2020-09" db="EMBL/GenBank/DDBJ databases">
        <title>Genome-Enabled Discovery of Anthraquinone Biosynthesis in Senna tora.</title>
        <authorList>
            <person name="Kang S.-H."/>
            <person name="Pandey R.P."/>
            <person name="Lee C.-M."/>
            <person name="Sim J.-S."/>
            <person name="Jeong J.-T."/>
            <person name="Choi B.-S."/>
            <person name="Jung M."/>
            <person name="Ginzburg D."/>
            <person name="Zhao K."/>
            <person name="Won S.Y."/>
            <person name="Oh T.-J."/>
            <person name="Yu Y."/>
            <person name="Kim N.-H."/>
            <person name="Lee O.R."/>
            <person name="Lee T.-H."/>
            <person name="Bashyal P."/>
            <person name="Kim T.-S."/>
            <person name="Lee W.-H."/>
            <person name="Kawkins C."/>
            <person name="Kim C.-K."/>
            <person name="Kim J.S."/>
            <person name="Ahn B.O."/>
            <person name="Rhee S.Y."/>
            <person name="Sohng J.K."/>
        </authorList>
    </citation>
    <scope>NUCLEOTIDE SEQUENCE</scope>
    <source>
        <tissue evidence="1">Leaf</tissue>
    </source>
</reference>
<protein>
    <submittedName>
        <fullName evidence="1">Uncharacterized protein</fullName>
    </submittedName>
</protein>
<comment type="caution">
    <text evidence="1">The sequence shown here is derived from an EMBL/GenBank/DDBJ whole genome shotgun (WGS) entry which is preliminary data.</text>
</comment>
<keyword evidence="2" id="KW-1185">Reference proteome</keyword>
<organism evidence="1 2">
    <name type="scientific">Senna tora</name>
    <dbReference type="NCBI Taxonomy" id="362788"/>
    <lineage>
        <taxon>Eukaryota</taxon>
        <taxon>Viridiplantae</taxon>
        <taxon>Streptophyta</taxon>
        <taxon>Embryophyta</taxon>
        <taxon>Tracheophyta</taxon>
        <taxon>Spermatophyta</taxon>
        <taxon>Magnoliopsida</taxon>
        <taxon>eudicotyledons</taxon>
        <taxon>Gunneridae</taxon>
        <taxon>Pentapetalae</taxon>
        <taxon>rosids</taxon>
        <taxon>fabids</taxon>
        <taxon>Fabales</taxon>
        <taxon>Fabaceae</taxon>
        <taxon>Caesalpinioideae</taxon>
        <taxon>Cassia clade</taxon>
        <taxon>Senna</taxon>
    </lineage>
</organism>
<evidence type="ECO:0000313" key="1">
    <source>
        <dbReference type="EMBL" id="KAF7804460.1"/>
    </source>
</evidence>
<gene>
    <name evidence="1" type="ORF">G2W53_043571</name>
</gene>
<dbReference type="AlphaFoldDB" id="A0A834SH94"/>
<name>A0A834SH94_9FABA</name>
<accession>A0A834SH94</accession>
<evidence type="ECO:0000313" key="2">
    <source>
        <dbReference type="Proteomes" id="UP000634136"/>
    </source>
</evidence>
<sequence length="53" mass="5764">MLDVAEAVPYTEPTPTAAHKTVVAECSSLLLLFSTSDTVSETLNTLFFQFQTP</sequence>
<proteinExistence type="predicted"/>
<dbReference type="EMBL" id="JAAIUW010000013">
    <property type="protein sequence ID" value="KAF7804460.1"/>
    <property type="molecule type" value="Genomic_DNA"/>
</dbReference>